<feature type="domain" description="DUF4328" evidence="2">
    <location>
        <begin position="130"/>
        <end position="289"/>
    </location>
</feature>
<reference evidence="3" key="1">
    <citation type="submission" date="2021-04" db="EMBL/GenBank/DDBJ databases">
        <title>Pseudonocardia sp. nov., isolated from sandy soil of mangrove forest.</title>
        <authorList>
            <person name="Zan Z."/>
            <person name="Huang R."/>
            <person name="Liu W."/>
        </authorList>
    </citation>
    <scope>NUCLEOTIDE SEQUENCE</scope>
    <source>
        <strain evidence="3">S2-4</strain>
    </source>
</reference>
<keyword evidence="1" id="KW-0472">Membrane</keyword>
<keyword evidence="1" id="KW-1133">Transmembrane helix</keyword>
<keyword evidence="1" id="KW-0812">Transmembrane</keyword>
<feature type="transmembrane region" description="Helical" evidence="1">
    <location>
        <begin position="263"/>
        <end position="284"/>
    </location>
</feature>
<comment type="caution">
    <text evidence="3">The sequence shown here is derived from an EMBL/GenBank/DDBJ whole genome shotgun (WGS) entry which is preliminary data.</text>
</comment>
<evidence type="ECO:0000256" key="1">
    <source>
        <dbReference type="SAM" id="Phobius"/>
    </source>
</evidence>
<evidence type="ECO:0000259" key="2">
    <source>
        <dbReference type="Pfam" id="PF14219"/>
    </source>
</evidence>
<evidence type="ECO:0000313" key="3">
    <source>
        <dbReference type="EMBL" id="MCO1657944.1"/>
    </source>
</evidence>
<evidence type="ECO:0000313" key="4">
    <source>
        <dbReference type="Proteomes" id="UP001165283"/>
    </source>
</evidence>
<proteinExistence type="predicted"/>
<protein>
    <submittedName>
        <fullName evidence="3">DUF4328 domain-containing protein</fullName>
    </submittedName>
</protein>
<dbReference type="Pfam" id="PF14219">
    <property type="entry name" value="DUF4328"/>
    <property type="match status" value="1"/>
</dbReference>
<gene>
    <name evidence="3" type="ORF">KDL28_23050</name>
</gene>
<organism evidence="3 4">
    <name type="scientific">Pseudonocardia humida</name>
    <dbReference type="NCBI Taxonomy" id="2800819"/>
    <lineage>
        <taxon>Bacteria</taxon>
        <taxon>Bacillati</taxon>
        <taxon>Actinomycetota</taxon>
        <taxon>Actinomycetes</taxon>
        <taxon>Pseudonocardiales</taxon>
        <taxon>Pseudonocardiaceae</taxon>
        <taxon>Pseudonocardia</taxon>
    </lineage>
</organism>
<feature type="transmembrane region" description="Helical" evidence="1">
    <location>
        <begin position="229"/>
        <end position="251"/>
    </location>
</feature>
<dbReference type="InterPro" id="IPR025565">
    <property type="entry name" value="DUF4328"/>
</dbReference>
<dbReference type="Proteomes" id="UP001165283">
    <property type="component" value="Unassembled WGS sequence"/>
</dbReference>
<keyword evidence="4" id="KW-1185">Reference proteome</keyword>
<name>A0ABT1A528_9PSEU</name>
<dbReference type="RefSeq" id="WP_252441593.1">
    <property type="nucleotide sequence ID" value="NZ_JAGSOV010000048.1"/>
</dbReference>
<feature type="transmembrane region" description="Helical" evidence="1">
    <location>
        <begin position="189"/>
        <end position="209"/>
    </location>
</feature>
<feature type="transmembrane region" description="Helical" evidence="1">
    <location>
        <begin position="103"/>
        <end position="124"/>
    </location>
</feature>
<dbReference type="EMBL" id="JAGSOV010000048">
    <property type="protein sequence ID" value="MCO1657944.1"/>
    <property type="molecule type" value="Genomic_DNA"/>
</dbReference>
<accession>A0ABT1A528</accession>
<sequence length="325" mass="34025">MPPTPAAAAPCPRCGRPAPPEAGRFCPYCGRYLAALIWVAEPPPGAAPAPPAPPRPPYSGPPRYRYLPRWGFPARAWQPPGPTGPPPADPVWRARSLAASAVPVLWATAAVSLLAAAAETWRYALLLASRDGALDAGTVAASDAFVNAAGTVAPILSLLAGGLLVLWSVRARQAAAEVAGVRPARSTPLVVLGWLVPGINLVVPGSVLAEVEHSALRLPASRRPRPSPLLLVWWAAWAAGGVLTVVVLLWSLRTGVQARADGVVLHAVLDLLAVATAVLTALLVTRLTRLLLPGRTRREILVSVADSASDAAPRRPFRWRPTATA</sequence>
<feature type="transmembrane region" description="Helical" evidence="1">
    <location>
        <begin position="144"/>
        <end position="169"/>
    </location>
</feature>